<sequence length="802" mass="89271">MASTRKRFYPEEEKRMWQWIYQNLKKGNKDAYVPCGFQIWNQYIENYDIKDRTADSFATRFRKIMKPSIVSSQLKPSEIFYIIQTMKWNVTPAQQLVLKKMLADEGASVNGDISVVKKEENIVNAPVPLKEVSKVVESAALDTVNGATTSKTIIPKCEVIESKESMNPPSARRSRRCNNQVPNYNEKFLSRRSYAPPAAPSSPAPVNTSTTEKLLNKEIKVEENDEGPSTKKSKKRPSSSDDVHEPAAKKRTVSDTTPDTPKSIFVSVKEENDMDLSNENTVAEKNMTESAKDFISTPSEALPINAGGWDSMDDESNKGSKSFTVNSIVEKECITPFVEITTRNFVVCNDEEENVSNLVKENIVSKESILAPSETPIIAEGYESMNVETNSGDNIIADNSIVDKENVQPNVEITSKNIVVNNVKQENVTDFVKNYTDAKESFSAPSETPINDGGCESMETESSLIDKIIVDKENAKPNVEITPKRIFVNNEKQVADIVKENTNEKESISTPSKIPTDVEGSELMDAESNSVENSIADKENIQPYVKTRKSIFVNNEEQENVADLVKENIVEKESISTPSKIPTDVEGSELMDDDSNSDNDIITDNTVVTETPKSSFSSKETVKESDTSKSNLNSIKKEPLEVVPITSKPDVLTVTVSTKYSENEKTTPVKIIVPSATTSNQNTPSILTPKSILSSGQRKARDDGSAMRVRFQSPEKSSTEINLTPKRIFSTPNTTTSSSGLEFSEIDTELLQLLWHKVHGTEVHDLSNADLIAMKKISLFKDLHMRVNNVLTFFRGRKPTFK</sequence>
<dbReference type="AlphaFoldDB" id="A0A914YRI5"/>
<feature type="compositionally biased region" description="Basic and acidic residues" evidence="1">
    <location>
        <begin position="238"/>
        <end position="248"/>
    </location>
</feature>
<accession>A0A914YRI5</accession>
<feature type="region of interest" description="Disordered" evidence="1">
    <location>
        <begin position="680"/>
        <end position="706"/>
    </location>
</feature>
<name>A0A914YRI5_9BILA</name>
<protein>
    <submittedName>
        <fullName evidence="3">Uncharacterized protein</fullName>
    </submittedName>
</protein>
<evidence type="ECO:0000313" key="2">
    <source>
        <dbReference type="Proteomes" id="UP000887577"/>
    </source>
</evidence>
<evidence type="ECO:0000313" key="3">
    <source>
        <dbReference type="WBParaSite" id="PSU_v2.g2621.t1"/>
    </source>
</evidence>
<feature type="region of interest" description="Disordered" evidence="1">
    <location>
        <begin position="193"/>
        <end position="212"/>
    </location>
</feature>
<dbReference type="Proteomes" id="UP000887577">
    <property type="component" value="Unplaced"/>
</dbReference>
<evidence type="ECO:0000256" key="1">
    <source>
        <dbReference type="SAM" id="MobiDB-lite"/>
    </source>
</evidence>
<organism evidence="2 3">
    <name type="scientific">Panagrolaimus superbus</name>
    <dbReference type="NCBI Taxonomy" id="310955"/>
    <lineage>
        <taxon>Eukaryota</taxon>
        <taxon>Metazoa</taxon>
        <taxon>Ecdysozoa</taxon>
        <taxon>Nematoda</taxon>
        <taxon>Chromadorea</taxon>
        <taxon>Rhabditida</taxon>
        <taxon>Tylenchina</taxon>
        <taxon>Panagrolaimomorpha</taxon>
        <taxon>Panagrolaimoidea</taxon>
        <taxon>Panagrolaimidae</taxon>
        <taxon>Panagrolaimus</taxon>
    </lineage>
</organism>
<feature type="compositionally biased region" description="Polar residues" evidence="1">
    <location>
        <begin position="680"/>
        <end position="697"/>
    </location>
</feature>
<proteinExistence type="predicted"/>
<feature type="compositionally biased region" description="Acidic residues" evidence="1">
    <location>
        <begin position="586"/>
        <end position="597"/>
    </location>
</feature>
<reference evidence="3" key="1">
    <citation type="submission" date="2022-11" db="UniProtKB">
        <authorList>
            <consortium name="WormBaseParasite"/>
        </authorList>
    </citation>
    <scope>IDENTIFICATION</scope>
</reference>
<dbReference type="WBParaSite" id="PSU_v2.g2621.t1">
    <property type="protein sequence ID" value="PSU_v2.g2621.t1"/>
    <property type="gene ID" value="PSU_v2.g2621"/>
</dbReference>
<feature type="region of interest" description="Disordered" evidence="1">
    <location>
        <begin position="218"/>
        <end position="266"/>
    </location>
</feature>
<feature type="compositionally biased region" description="Polar residues" evidence="1">
    <location>
        <begin position="607"/>
        <end position="619"/>
    </location>
</feature>
<keyword evidence="2" id="KW-1185">Reference proteome</keyword>
<feature type="region of interest" description="Disordered" evidence="1">
    <location>
        <begin position="574"/>
        <end position="633"/>
    </location>
</feature>